<dbReference type="PANTHER" id="PTHR34853">
    <property type="match status" value="1"/>
</dbReference>
<dbReference type="Gene3D" id="3.40.50.1820">
    <property type="entry name" value="alpha/beta hydrolase"/>
    <property type="match status" value="2"/>
</dbReference>
<keyword evidence="2" id="KW-1185">Reference proteome</keyword>
<organism evidence="1 2">
    <name type="scientific">Dyella japonica</name>
    <dbReference type="NCBI Taxonomy" id="231455"/>
    <lineage>
        <taxon>Bacteria</taxon>
        <taxon>Pseudomonadati</taxon>
        <taxon>Pseudomonadota</taxon>
        <taxon>Gammaproteobacteria</taxon>
        <taxon>Lysobacterales</taxon>
        <taxon>Rhodanobacteraceae</taxon>
        <taxon>Dyella</taxon>
    </lineage>
</organism>
<reference evidence="1 2" key="1">
    <citation type="submission" date="2024-06" db="EMBL/GenBank/DDBJ databases">
        <title>Sorghum-associated microbial communities from plants grown in Nebraska, USA.</title>
        <authorList>
            <person name="Schachtman D."/>
        </authorList>
    </citation>
    <scope>NUCLEOTIDE SEQUENCE [LARGE SCALE GENOMIC DNA]</scope>
    <source>
        <strain evidence="1 2">1073</strain>
    </source>
</reference>
<dbReference type="Pfam" id="PF03583">
    <property type="entry name" value="LIP"/>
    <property type="match status" value="1"/>
</dbReference>
<dbReference type="InterPro" id="IPR005152">
    <property type="entry name" value="Lipase_secreted"/>
</dbReference>
<dbReference type="Proteomes" id="UP001549184">
    <property type="component" value="Unassembled WGS sequence"/>
</dbReference>
<dbReference type="SUPFAM" id="SSF53474">
    <property type="entry name" value="alpha/beta-Hydrolases"/>
    <property type="match status" value="1"/>
</dbReference>
<proteinExistence type="predicted"/>
<gene>
    <name evidence="1" type="ORF">ABIC75_004095</name>
</gene>
<dbReference type="PANTHER" id="PTHR34853:SF1">
    <property type="entry name" value="LIPASE 5"/>
    <property type="match status" value="1"/>
</dbReference>
<evidence type="ECO:0000313" key="1">
    <source>
        <dbReference type="EMBL" id="MET3654357.1"/>
    </source>
</evidence>
<dbReference type="EMBL" id="JBEPMU010000006">
    <property type="protein sequence ID" value="MET3654357.1"/>
    <property type="molecule type" value="Genomic_DNA"/>
</dbReference>
<dbReference type="PIRSF" id="PIRSF029171">
    <property type="entry name" value="Esterase_LipA"/>
    <property type="match status" value="1"/>
</dbReference>
<sequence>MSNRRGKIATAVALVVLGVAGMSMWSGVGMRDARADAAFYSIDEAQAMGAPGSIIRLEPMNGAPLGASAYRVLYGSVGVHGEPIAVSGVIVIPPGTAPAGGRPVVAWAHPTTGVVPRCAPSEARFVFQSMMGLRDMVRHGYIVAATDYPGLGTAGPHPYLVGASEAHAVIDIVRAAHQLPGADASASYAVWGHSQGGQAALFTGMLSKSYAPELNLVGVAAAAPASDLQTLLRDDADTDGGRNVTAMTLWSWQRVFSAPIDQVVAPTAMPAVDALSNECIESPLDMVERHYSQRPLEEQFLSVKDITDVEPWKSLLAQNEAGTLPPDLPVFIAQGAADRLVLPTVTQAYVQRLCDAGSRVEYVELPGVHHGFIGSDSALRAVGWMRDRFEGRPAPSSCVATPR</sequence>
<dbReference type="InterPro" id="IPR029058">
    <property type="entry name" value="AB_hydrolase_fold"/>
</dbReference>
<protein>
    <submittedName>
        <fullName evidence="1">Acetyl esterase/lipase</fullName>
    </submittedName>
</protein>
<dbReference type="RefSeq" id="WP_354015712.1">
    <property type="nucleotide sequence ID" value="NZ_JBEPMU010000006.1"/>
</dbReference>
<evidence type="ECO:0000313" key="2">
    <source>
        <dbReference type="Proteomes" id="UP001549184"/>
    </source>
</evidence>
<comment type="caution">
    <text evidence="1">The sequence shown here is derived from an EMBL/GenBank/DDBJ whole genome shotgun (WGS) entry which is preliminary data.</text>
</comment>
<name>A0ABV2JZV1_9GAMM</name>
<accession>A0ABV2JZV1</accession>